<name>M2QDF1_CERS8</name>
<protein>
    <submittedName>
        <fullName evidence="2">Uncharacterized protein</fullName>
    </submittedName>
</protein>
<evidence type="ECO:0000313" key="3">
    <source>
        <dbReference type="Proteomes" id="UP000016930"/>
    </source>
</evidence>
<feature type="region of interest" description="Disordered" evidence="1">
    <location>
        <begin position="215"/>
        <end position="237"/>
    </location>
</feature>
<accession>M2QDF1</accession>
<feature type="compositionally biased region" description="Polar residues" evidence="1">
    <location>
        <begin position="33"/>
        <end position="51"/>
    </location>
</feature>
<gene>
    <name evidence="2" type="ORF">CERSUDRAFT_96983</name>
</gene>
<dbReference type="HOGENOM" id="CLU_630151_0_0_1"/>
<organism evidence="2 3">
    <name type="scientific">Ceriporiopsis subvermispora (strain B)</name>
    <name type="common">White-rot fungus</name>
    <name type="synonym">Gelatoporia subvermispora</name>
    <dbReference type="NCBI Taxonomy" id="914234"/>
    <lineage>
        <taxon>Eukaryota</taxon>
        <taxon>Fungi</taxon>
        <taxon>Dikarya</taxon>
        <taxon>Basidiomycota</taxon>
        <taxon>Agaricomycotina</taxon>
        <taxon>Agaricomycetes</taxon>
        <taxon>Polyporales</taxon>
        <taxon>Gelatoporiaceae</taxon>
        <taxon>Gelatoporia</taxon>
    </lineage>
</organism>
<evidence type="ECO:0000256" key="1">
    <source>
        <dbReference type="SAM" id="MobiDB-lite"/>
    </source>
</evidence>
<dbReference type="OrthoDB" id="3215163at2759"/>
<evidence type="ECO:0000313" key="2">
    <source>
        <dbReference type="EMBL" id="EMD35068.1"/>
    </source>
</evidence>
<sequence>MQHDDGLAKPPPAKKPRLAPGDGFAKTGKPSMVQLSTPKFVSAFGPSTSRFAQPVGAPSRPTNRSGSSEPHAQDLNLPGPSRLPVPQKDPVYRELKPPPRPEIPGAGLVKNKRSHKKRSFVNLRAPILSGHAAPINVAEFPRFHDPNLSCAQKAVRLHDFVPPPPPGRLKPPGELRSILDTPVARATDPRTEHGSAALLSIFLKQHGTDYVEPTERELQRGLKQSPEKSKNKQVKYRRGGLAEDVKRLFAQKDTTLSLWQTETEGNLRRSHRPAPNLRVRIAAILHDVEDASNKTAQAPRTGIVRCRTSAGKAQDYIVFLSFGHFGSSPRLNKIEDLKDGRELYIWKPWQTMELPEDFAVDAPPSPSPEMPVISQRFPTFGTPEVAQGCAMLFCSRFWIAVET</sequence>
<feature type="compositionally biased region" description="Basic and acidic residues" evidence="1">
    <location>
        <begin position="90"/>
        <end position="99"/>
    </location>
</feature>
<feature type="region of interest" description="Disordered" evidence="1">
    <location>
        <begin position="1"/>
        <end position="115"/>
    </location>
</feature>
<reference evidence="2 3" key="1">
    <citation type="journal article" date="2012" name="Proc. Natl. Acad. Sci. U.S.A.">
        <title>Comparative genomics of Ceriporiopsis subvermispora and Phanerochaete chrysosporium provide insight into selective ligninolysis.</title>
        <authorList>
            <person name="Fernandez-Fueyo E."/>
            <person name="Ruiz-Duenas F.J."/>
            <person name="Ferreira P."/>
            <person name="Floudas D."/>
            <person name="Hibbett D.S."/>
            <person name="Canessa P."/>
            <person name="Larrondo L.F."/>
            <person name="James T.Y."/>
            <person name="Seelenfreund D."/>
            <person name="Lobos S."/>
            <person name="Polanco R."/>
            <person name="Tello M."/>
            <person name="Honda Y."/>
            <person name="Watanabe T."/>
            <person name="Watanabe T."/>
            <person name="Ryu J.S."/>
            <person name="Kubicek C.P."/>
            <person name="Schmoll M."/>
            <person name="Gaskell J."/>
            <person name="Hammel K.E."/>
            <person name="St John F.J."/>
            <person name="Vanden Wymelenberg A."/>
            <person name="Sabat G."/>
            <person name="Splinter BonDurant S."/>
            <person name="Syed K."/>
            <person name="Yadav J.S."/>
            <person name="Doddapaneni H."/>
            <person name="Subramanian V."/>
            <person name="Lavin J.L."/>
            <person name="Oguiza J.A."/>
            <person name="Perez G."/>
            <person name="Pisabarro A.G."/>
            <person name="Ramirez L."/>
            <person name="Santoyo F."/>
            <person name="Master E."/>
            <person name="Coutinho P.M."/>
            <person name="Henrissat B."/>
            <person name="Lombard V."/>
            <person name="Magnuson J.K."/>
            <person name="Kuees U."/>
            <person name="Hori C."/>
            <person name="Igarashi K."/>
            <person name="Samejima M."/>
            <person name="Held B.W."/>
            <person name="Barry K.W."/>
            <person name="LaButti K.M."/>
            <person name="Lapidus A."/>
            <person name="Lindquist E.A."/>
            <person name="Lucas S.M."/>
            <person name="Riley R."/>
            <person name="Salamov A.A."/>
            <person name="Hoffmeister D."/>
            <person name="Schwenk D."/>
            <person name="Hadar Y."/>
            <person name="Yarden O."/>
            <person name="de Vries R.P."/>
            <person name="Wiebenga A."/>
            <person name="Stenlid J."/>
            <person name="Eastwood D."/>
            <person name="Grigoriev I.V."/>
            <person name="Berka R.M."/>
            <person name="Blanchette R.A."/>
            <person name="Kersten P."/>
            <person name="Martinez A.T."/>
            <person name="Vicuna R."/>
            <person name="Cullen D."/>
        </authorList>
    </citation>
    <scope>NUCLEOTIDE SEQUENCE [LARGE SCALE GENOMIC DNA]</scope>
    <source>
        <strain evidence="2 3">B</strain>
    </source>
</reference>
<feature type="compositionally biased region" description="Polar residues" evidence="1">
    <location>
        <begin position="60"/>
        <end position="70"/>
    </location>
</feature>
<dbReference type="EMBL" id="KB445801">
    <property type="protein sequence ID" value="EMD35068.1"/>
    <property type="molecule type" value="Genomic_DNA"/>
</dbReference>
<feature type="compositionally biased region" description="Basic and acidic residues" evidence="1">
    <location>
        <begin position="215"/>
        <end position="230"/>
    </location>
</feature>
<proteinExistence type="predicted"/>
<dbReference type="STRING" id="914234.M2QDF1"/>
<dbReference type="Proteomes" id="UP000016930">
    <property type="component" value="Unassembled WGS sequence"/>
</dbReference>
<dbReference type="AlphaFoldDB" id="M2QDF1"/>
<keyword evidence="3" id="KW-1185">Reference proteome</keyword>